<accession>A0A918LJV0</accession>
<evidence type="ECO:0000313" key="4">
    <source>
        <dbReference type="Proteomes" id="UP000653493"/>
    </source>
</evidence>
<sequence length="745" mass="81378">MSDPESYVKFSAQASDRARVYQAGRDLYINGDGSPLVPPVVIPLNRLGSDAGDFFGRDEEIEELLAQLRPASEDGLVLVLSGLGGIGKTKLATRAVRLALEGDSFPGGAIYVDLRGYETNSDLRVYPYQIYSPALKALGVNEIDPIPENQGPQFHAELGRRAIDGLPVLIFLDNVSDPEQVLSLIPSSATHRVVVTSRNAIAPLLPGATNLRLDVLPHDDAVALIEAKAKRKFPSSDLAELASLCDRLPLALSIVGAVLASDSDLSAAELAHELTKEEERLEGLQHEDVAVRAAFQRSYARLSEFNARAFRALALNPGADISIDSAALLLDAQPLKAKRALRHLLNSHLLESGNAPGRWMMHDLVRLYAREQAERIDSQETRHAAQVRLLDYFARRSSHATGWINQQPERQPAEGFPNRAFAMEWFATEASNLVASVRVAVNLGENDITTDLAVSIVGYLDNVADYASCLSVLFLGIEAGKRSGNQLSVAASYNNLGIVYTSMRNFREAVRWLNKAVALFRSLGDRDEEARSLVNLSGALRMLVGIEASMEPLQRAMQLRGEDSEDAGFALTNLGISLRESGRFQEAETVLRRALEMHVRKGSRNAEASTLTHLGTAIMQAAQQERSARRLQEAVHYLQGALTAYRDVRDISGEAMALVNYGNAVFLSSGKEKALEAYQSALKIFRDTEDRHGQGLATGAIGMALATCEDIDSARPLLDEALRLLAPFHEPDKKRMMAERLKSLG</sequence>
<keyword evidence="4" id="KW-1185">Reference proteome</keyword>
<dbReference type="Pfam" id="PF13374">
    <property type="entry name" value="TPR_10"/>
    <property type="match status" value="1"/>
</dbReference>
<dbReference type="InterPro" id="IPR041664">
    <property type="entry name" value="AAA_16"/>
</dbReference>
<reference evidence="3" key="2">
    <citation type="submission" date="2020-09" db="EMBL/GenBank/DDBJ databases">
        <authorList>
            <person name="Sun Q."/>
            <person name="Ohkuma M."/>
        </authorList>
    </citation>
    <scope>NUCLEOTIDE SEQUENCE</scope>
    <source>
        <strain evidence="3">JCM 4234</strain>
    </source>
</reference>
<organism evidence="3 4">
    <name type="scientific">Streptomyces griseoviridis</name>
    <dbReference type="NCBI Taxonomy" id="45398"/>
    <lineage>
        <taxon>Bacteria</taxon>
        <taxon>Bacillati</taxon>
        <taxon>Actinomycetota</taxon>
        <taxon>Actinomycetes</taxon>
        <taxon>Kitasatosporales</taxon>
        <taxon>Streptomycetaceae</taxon>
        <taxon>Streptomyces</taxon>
    </lineage>
</organism>
<keyword evidence="1" id="KW-0802">TPR repeat</keyword>
<dbReference type="Gene3D" id="1.25.40.10">
    <property type="entry name" value="Tetratricopeptide repeat domain"/>
    <property type="match status" value="1"/>
</dbReference>
<dbReference type="Pfam" id="PF13191">
    <property type="entry name" value="AAA_16"/>
    <property type="match status" value="1"/>
</dbReference>
<comment type="caution">
    <text evidence="3">The sequence shown here is derived from an EMBL/GenBank/DDBJ whole genome shotgun (WGS) entry which is preliminary data.</text>
</comment>
<dbReference type="SMART" id="SM00028">
    <property type="entry name" value="TPR"/>
    <property type="match status" value="3"/>
</dbReference>
<dbReference type="EMBL" id="BMSL01000022">
    <property type="protein sequence ID" value="GGS58828.1"/>
    <property type="molecule type" value="Genomic_DNA"/>
</dbReference>
<dbReference type="Proteomes" id="UP000653493">
    <property type="component" value="Unassembled WGS sequence"/>
</dbReference>
<dbReference type="PRINTS" id="PR00364">
    <property type="entry name" value="DISEASERSIST"/>
</dbReference>
<reference evidence="3" key="1">
    <citation type="journal article" date="2014" name="Int. J. Syst. Evol. Microbiol.">
        <title>Complete genome sequence of Corynebacterium casei LMG S-19264T (=DSM 44701T), isolated from a smear-ripened cheese.</title>
        <authorList>
            <consortium name="US DOE Joint Genome Institute (JGI-PGF)"/>
            <person name="Walter F."/>
            <person name="Albersmeier A."/>
            <person name="Kalinowski J."/>
            <person name="Ruckert C."/>
        </authorList>
    </citation>
    <scope>NUCLEOTIDE SEQUENCE</scope>
    <source>
        <strain evidence="3">JCM 4234</strain>
    </source>
</reference>
<name>A0A918LJV0_STRGD</name>
<dbReference type="AlphaFoldDB" id="A0A918LJV0"/>
<evidence type="ECO:0000259" key="2">
    <source>
        <dbReference type="Pfam" id="PF13191"/>
    </source>
</evidence>
<proteinExistence type="predicted"/>
<protein>
    <recommendedName>
        <fullName evidence="2">Orc1-like AAA ATPase domain-containing protein</fullName>
    </recommendedName>
</protein>
<gene>
    <name evidence="3" type="ORF">GCM10010238_55140</name>
</gene>
<dbReference type="InterPro" id="IPR011990">
    <property type="entry name" value="TPR-like_helical_dom_sf"/>
</dbReference>
<evidence type="ECO:0000313" key="3">
    <source>
        <dbReference type="EMBL" id="GGS58828.1"/>
    </source>
</evidence>
<feature type="repeat" description="TPR" evidence="1">
    <location>
        <begin position="490"/>
        <end position="523"/>
    </location>
</feature>
<dbReference type="Gene3D" id="3.40.50.300">
    <property type="entry name" value="P-loop containing nucleotide triphosphate hydrolases"/>
    <property type="match status" value="1"/>
</dbReference>
<evidence type="ECO:0000256" key="1">
    <source>
        <dbReference type="PROSITE-ProRule" id="PRU00339"/>
    </source>
</evidence>
<dbReference type="InterPro" id="IPR027417">
    <property type="entry name" value="P-loop_NTPase"/>
</dbReference>
<dbReference type="SUPFAM" id="SSF52540">
    <property type="entry name" value="P-loop containing nucleoside triphosphate hydrolases"/>
    <property type="match status" value="1"/>
</dbReference>
<dbReference type="InterPro" id="IPR019734">
    <property type="entry name" value="TPR_rpt"/>
</dbReference>
<dbReference type="GO" id="GO:0043531">
    <property type="term" value="F:ADP binding"/>
    <property type="evidence" value="ECO:0007669"/>
    <property type="project" value="InterPro"/>
</dbReference>
<dbReference type="PANTHER" id="PTHR47691:SF3">
    <property type="entry name" value="HTH-TYPE TRANSCRIPTIONAL REGULATOR RV0890C-RELATED"/>
    <property type="match status" value="1"/>
</dbReference>
<dbReference type="Pfam" id="PF13424">
    <property type="entry name" value="TPR_12"/>
    <property type="match status" value="1"/>
</dbReference>
<dbReference type="PROSITE" id="PS50005">
    <property type="entry name" value="TPR"/>
    <property type="match status" value="1"/>
</dbReference>
<dbReference type="PANTHER" id="PTHR47691">
    <property type="entry name" value="REGULATOR-RELATED"/>
    <property type="match status" value="1"/>
</dbReference>
<feature type="domain" description="Orc1-like AAA ATPase" evidence="2">
    <location>
        <begin position="54"/>
        <end position="162"/>
    </location>
</feature>
<dbReference type="SUPFAM" id="SSF48452">
    <property type="entry name" value="TPR-like"/>
    <property type="match status" value="2"/>
</dbReference>